<comment type="caution">
    <text evidence="3">The sequence shown here is derived from an EMBL/GenBank/DDBJ whole genome shotgun (WGS) entry which is preliminary data.</text>
</comment>
<evidence type="ECO:0000313" key="4">
    <source>
        <dbReference type="Proteomes" id="UP000518300"/>
    </source>
</evidence>
<dbReference type="InterPro" id="IPR010982">
    <property type="entry name" value="Lambda_DNA-bd_dom_sf"/>
</dbReference>
<accession>A0A848LS52</accession>
<dbReference type="EMBL" id="JABBJJ010000254">
    <property type="protein sequence ID" value="NMO20586.1"/>
    <property type="molecule type" value="Genomic_DNA"/>
</dbReference>
<organism evidence="3 4">
    <name type="scientific">Pyxidicoccus fallax</name>
    <dbReference type="NCBI Taxonomy" id="394095"/>
    <lineage>
        <taxon>Bacteria</taxon>
        <taxon>Pseudomonadati</taxon>
        <taxon>Myxococcota</taxon>
        <taxon>Myxococcia</taxon>
        <taxon>Myxococcales</taxon>
        <taxon>Cystobacterineae</taxon>
        <taxon>Myxococcaceae</taxon>
        <taxon>Pyxidicoccus</taxon>
    </lineage>
</organism>
<name>A0A848LS52_9BACT</name>
<dbReference type="SMART" id="SM00530">
    <property type="entry name" value="HTH_XRE"/>
    <property type="match status" value="1"/>
</dbReference>
<protein>
    <submittedName>
        <fullName evidence="3">Helix-turn-helix transcriptional regulator</fullName>
    </submittedName>
</protein>
<feature type="domain" description="HTH cro/C1-type" evidence="2">
    <location>
        <begin position="71"/>
        <end position="124"/>
    </location>
</feature>
<dbReference type="CDD" id="cd00093">
    <property type="entry name" value="HTH_XRE"/>
    <property type="match status" value="1"/>
</dbReference>
<dbReference type="GO" id="GO:0003677">
    <property type="term" value="F:DNA binding"/>
    <property type="evidence" value="ECO:0007669"/>
    <property type="project" value="InterPro"/>
</dbReference>
<dbReference type="Proteomes" id="UP000518300">
    <property type="component" value="Unassembled WGS sequence"/>
</dbReference>
<evidence type="ECO:0000313" key="3">
    <source>
        <dbReference type="EMBL" id="NMO20586.1"/>
    </source>
</evidence>
<gene>
    <name evidence="3" type="ORF">HG543_37850</name>
</gene>
<sequence>MGYKSGRTRDRGAACSRADRGFGRTHKVDAVKTHPKGSASRPRRGSPSDRARRSRQQLEKRLAASVGEAARSARMRAGLTQADVAERIGIAAEVYGRMERGRMMPSVPTLFRLCLALQLSADVGMGLVTAASVGAALWEEDSQDKDHLPEMRRLLRTLRRMTRGQLKLMNQVASAILPQR</sequence>
<reference evidence="3 4" key="1">
    <citation type="submission" date="2020-04" db="EMBL/GenBank/DDBJ databases">
        <title>Draft genome of Pyxidicoccus fallax type strain.</title>
        <authorList>
            <person name="Whitworth D.E."/>
        </authorList>
    </citation>
    <scope>NUCLEOTIDE SEQUENCE [LARGE SCALE GENOMIC DNA]</scope>
    <source>
        <strain evidence="3 4">DSM 14698</strain>
    </source>
</reference>
<evidence type="ECO:0000256" key="1">
    <source>
        <dbReference type="SAM" id="MobiDB-lite"/>
    </source>
</evidence>
<dbReference type="SUPFAM" id="SSF47413">
    <property type="entry name" value="lambda repressor-like DNA-binding domains"/>
    <property type="match status" value="1"/>
</dbReference>
<proteinExistence type="predicted"/>
<feature type="region of interest" description="Disordered" evidence="1">
    <location>
        <begin position="1"/>
        <end position="55"/>
    </location>
</feature>
<dbReference type="Gene3D" id="1.10.260.40">
    <property type="entry name" value="lambda repressor-like DNA-binding domains"/>
    <property type="match status" value="1"/>
</dbReference>
<dbReference type="InterPro" id="IPR001387">
    <property type="entry name" value="Cro/C1-type_HTH"/>
</dbReference>
<feature type="compositionally biased region" description="Basic and acidic residues" evidence="1">
    <location>
        <begin position="46"/>
        <end position="55"/>
    </location>
</feature>
<dbReference type="PROSITE" id="PS50943">
    <property type="entry name" value="HTH_CROC1"/>
    <property type="match status" value="1"/>
</dbReference>
<evidence type="ECO:0000259" key="2">
    <source>
        <dbReference type="PROSITE" id="PS50943"/>
    </source>
</evidence>
<dbReference type="Pfam" id="PF01381">
    <property type="entry name" value="HTH_3"/>
    <property type="match status" value="1"/>
</dbReference>
<feature type="compositionally biased region" description="Basic and acidic residues" evidence="1">
    <location>
        <begin position="7"/>
        <end position="32"/>
    </location>
</feature>
<dbReference type="AlphaFoldDB" id="A0A848LS52"/>
<keyword evidence="4" id="KW-1185">Reference proteome</keyword>